<evidence type="ECO:0000313" key="3">
    <source>
        <dbReference type="Proteomes" id="UP000183417"/>
    </source>
</evidence>
<dbReference type="InterPro" id="IPR012337">
    <property type="entry name" value="RNaseH-like_sf"/>
</dbReference>
<dbReference type="Pfam" id="PF13565">
    <property type="entry name" value="HTH_32"/>
    <property type="match status" value="1"/>
</dbReference>
<dbReference type="SUPFAM" id="SSF46689">
    <property type="entry name" value="Homeodomain-like"/>
    <property type="match status" value="1"/>
</dbReference>
<dbReference type="RefSeq" id="WP_012202818.1">
    <property type="nucleotide sequence ID" value="NZ_CP141274.1"/>
</dbReference>
<dbReference type="InterPro" id="IPR036388">
    <property type="entry name" value="WH-like_DNA-bd_sf"/>
</dbReference>
<dbReference type="GeneID" id="94695505"/>
<dbReference type="EMBL" id="FNPE01000071">
    <property type="protein sequence ID" value="SDZ63383.1"/>
    <property type="molecule type" value="Genomic_DNA"/>
</dbReference>
<dbReference type="InterPro" id="IPR036397">
    <property type="entry name" value="RNaseH_sf"/>
</dbReference>
<dbReference type="InterPro" id="IPR047656">
    <property type="entry name" value="IS481-like_transpos"/>
</dbReference>
<dbReference type="InterPro" id="IPR001584">
    <property type="entry name" value="Integrase_cat-core"/>
</dbReference>
<accession>A0A1H3ULS2</accession>
<dbReference type="Proteomes" id="UP000183417">
    <property type="component" value="Unassembled WGS sequence"/>
</dbReference>
<gene>
    <name evidence="2" type="ORF">SAMN05421547_1711</name>
</gene>
<dbReference type="PROSITE" id="PS50994">
    <property type="entry name" value="INTEGRASE"/>
    <property type="match status" value="1"/>
</dbReference>
<dbReference type="GO" id="GO:0003676">
    <property type="term" value="F:nucleic acid binding"/>
    <property type="evidence" value="ECO:0007669"/>
    <property type="project" value="InterPro"/>
</dbReference>
<reference evidence="2 3" key="1">
    <citation type="submission" date="2016-10" db="EMBL/GenBank/DDBJ databases">
        <authorList>
            <person name="de Groot N.N."/>
        </authorList>
    </citation>
    <scope>NUCLEOTIDE SEQUENCE [LARGE SCALE GENOMIC DNA]</scope>
    <source>
        <strain evidence="2 3">LMG 24775</strain>
    </source>
</reference>
<evidence type="ECO:0000259" key="1">
    <source>
        <dbReference type="PROSITE" id="PS50994"/>
    </source>
</evidence>
<dbReference type="AlphaFoldDB" id="A0A1H3ULS2"/>
<dbReference type="NCBIfam" id="NF033577">
    <property type="entry name" value="transpos_IS481"/>
    <property type="match status" value="1"/>
</dbReference>
<dbReference type="GO" id="GO:0015074">
    <property type="term" value="P:DNA integration"/>
    <property type="evidence" value="ECO:0007669"/>
    <property type="project" value="InterPro"/>
</dbReference>
<dbReference type="InterPro" id="IPR009057">
    <property type="entry name" value="Homeodomain-like_sf"/>
</dbReference>
<feature type="domain" description="Integrase catalytic" evidence="1">
    <location>
        <begin position="140"/>
        <end position="307"/>
    </location>
</feature>
<dbReference type="Gene3D" id="3.30.420.10">
    <property type="entry name" value="Ribonuclease H-like superfamily/Ribonuclease H"/>
    <property type="match status" value="1"/>
</dbReference>
<protein>
    <submittedName>
        <fullName evidence="2">Transposase InsO and inactivated derivatives</fullName>
    </submittedName>
</protein>
<proteinExistence type="predicted"/>
<name>A0A1H3ULS2_9BURK</name>
<dbReference type="PANTHER" id="PTHR47515:SF2">
    <property type="entry name" value="INTEGRASE CORE DOMAIN PROTEIN"/>
    <property type="match status" value="1"/>
</dbReference>
<sequence>MPWKECAPMDEKLLFIADHLRGGAPLSELCRRYGISRKTAYKWVERYRQLGMDGLQERSRRPHGNNQAISYAQRRAIIELRTQQRSQMGPKKLHALLLQRWGPQETPSKTTIYNVLKAEGLVCSRRVRRRSVPTAQPLRTSKQPNGVWSADYKGQFKTADGHWCYPLTIMDHASRYLLAVHVYDSPNYEDAKRSFEQVFRQYGLPERIRSDNGPPFATTGVAGLSRLAIWWIRLGIRPERIERGKPQQNGRHERMHRTLKHALGKEPAADKAALQMQLDAFVEHYNQQRPHEALQQSMPAQHYSDSTRPYPSKLPELQYPKHWERVRVSHNGLIYWRALRVYIGYLLAGQWIGMQEVAAGQWDVYLGPVRLGCFNEEDVRGPQKDYVSLKCYPCL</sequence>
<dbReference type="Pfam" id="PF13683">
    <property type="entry name" value="rve_3"/>
    <property type="match status" value="1"/>
</dbReference>
<evidence type="ECO:0000313" key="2">
    <source>
        <dbReference type="EMBL" id="SDZ63383.1"/>
    </source>
</evidence>
<dbReference type="PANTHER" id="PTHR47515">
    <property type="entry name" value="LOW CALCIUM RESPONSE LOCUS PROTEIN T"/>
    <property type="match status" value="1"/>
</dbReference>
<organism evidence="2 3">
    <name type="scientific">Delftia lacustris</name>
    <dbReference type="NCBI Taxonomy" id="558537"/>
    <lineage>
        <taxon>Bacteria</taxon>
        <taxon>Pseudomonadati</taxon>
        <taxon>Pseudomonadota</taxon>
        <taxon>Betaproteobacteria</taxon>
        <taxon>Burkholderiales</taxon>
        <taxon>Comamonadaceae</taxon>
        <taxon>Delftia</taxon>
    </lineage>
</organism>
<dbReference type="SUPFAM" id="SSF53098">
    <property type="entry name" value="Ribonuclease H-like"/>
    <property type="match status" value="1"/>
</dbReference>
<dbReference type="Gene3D" id="1.10.10.10">
    <property type="entry name" value="Winged helix-like DNA-binding domain superfamily/Winged helix DNA-binding domain"/>
    <property type="match status" value="1"/>
</dbReference>